<dbReference type="InterPro" id="IPR032466">
    <property type="entry name" value="Metal_Hydrolase"/>
</dbReference>
<dbReference type="SUPFAM" id="SSF82171">
    <property type="entry name" value="DPP6 N-terminal domain-like"/>
    <property type="match status" value="2"/>
</dbReference>
<dbReference type="Gene3D" id="2.120.10.30">
    <property type="entry name" value="TolB, C-terminal domain"/>
    <property type="match status" value="3"/>
</dbReference>
<protein>
    <submittedName>
        <fullName evidence="4">PD40 domain-containing protein</fullName>
    </submittedName>
</protein>
<sequence>MQGPISALAQTQTPPPTPTPTPAPAPQDAPPAPTPEKPAPEPVLETATPAATATPAPAAAAEKPKWDVNSPPGPSHEVNINVTSGTWMSLDVSPDSKTIVFDMLGDIYTMPIGGGEAKAIASGVAWEMQPKFSPDGTRIAFTSDRGGGDNIWTMAVDGSDLQQVSKESFRLVSQPEWTPDGQFIVGRKHFTSSRSLGAGEMWMWHRSGGGGVQLTTRRTQQKDTGEPAFSPDGRYLYFSDDTTPGGQFEYSKDVNTQIYAIQRLDRETGETEEFLSGPGGSIRPTPSPDGKSIAFIRRVRYQSTLYVMDIESGRETPIYGHLDRDLQETWAIHGVYPAMSWTPDGKAIVFWAGGTFHKIDVASQSVTDIPFHVSDTRRVEPAVRTTVEVAPDTFQTKMIRWAHASPDGTRVVFESLGNIWIRDLPTGTARRLTSQSDHFELYPSWSRDGRSIVYTTWSDKDLGTVRVIPASGGTGHVVTQHPGHYIEPSFSPDGKTIAYRKVSDGYLTTGLWGRDPGIYRVPTAGGESTLVTEDGTTPQWGASNDRIFFLGRQDGNSALKSVDLGGHEPRTHLSSQWASDFEISPDEHWVAWTERFNAYVAPFVATGRPVEMGAKGEALPQTRVTRDAGNWLTWSGDSSRLSWAIGPEFFTRTLQDSFKFEEGAPAELPKPAVHGINLGFTATADKPTGRLVLTGARIITMNGDQVIEDGVIVVNENRIEAIGPRGSVTVPAGATVMDMTGKTITPGLIDAHWHGSMAADGIIPQQSRIDYASLAFGVTTIHDPSNDSSEIFAHSEMARAGRVVGPRIYSTGTILYGAQTPFTAQIDSLDDALSALRRTQALGAISVKSYNQPRRDQRQQIIEAARELNMNVVPEGGSLYQHNMSMIVDGHTTIEHSIPLAHLYDDVRQLWRQTDVAYTPTLIVAYGGAFGENYWYQESPVWNDPLLQQYVPRRVLDARARRPTTQPMEEWNHIAISQQAKALSDLGVNVETGAHGQREALGEHWEIWMMAQGGMTPMEALRTGTLNGAKALGMDKDIGSLEVGKLADMVVMNTNPLENIRNTRDIAYTVANGRVYDSHMDEVGRRNRPRQPFWFASSDGEAGPAGVAVTTGHGHGSGEDDGSDAD</sequence>
<dbReference type="InterPro" id="IPR006680">
    <property type="entry name" value="Amidohydro-rel"/>
</dbReference>
<dbReference type="Proteomes" id="UP000663918">
    <property type="component" value="Chromosome"/>
</dbReference>
<dbReference type="PANTHER" id="PTHR36842:SF1">
    <property type="entry name" value="PROTEIN TOLB"/>
    <property type="match status" value="1"/>
</dbReference>
<dbReference type="PANTHER" id="PTHR36842">
    <property type="entry name" value="PROTEIN TOLB HOMOLOG"/>
    <property type="match status" value="1"/>
</dbReference>
<name>A0A975C3T0_9CAUL</name>
<evidence type="ECO:0000313" key="4">
    <source>
        <dbReference type="EMBL" id="QTC93331.1"/>
    </source>
</evidence>
<evidence type="ECO:0000256" key="1">
    <source>
        <dbReference type="ARBA" id="ARBA00009820"/>
    </source>
</evidence>
<dbReference type="Pfam" id="PF07676">
    <property type="entry name" value="PD40"/>
    <property type="match status" value="5"/>
</dbReference>
<dbReference type="KEGG" id="bgoe:IFJ75_12360"/>
<feature type="domain" description="Amidohydrolase-related" evidence="3">
    <location>
        <begin position="743"/>
        <end position="1075"/>
    </location>
</feature>
<dbReference type="InterPro" id="IPR011059">
    <property type="entry name" value="Metal-dep_hydrolase_composite"/>
</dbReference>
<dbReference type="SUPFAM" id="SSF51338">
    <property type="entry name" value="Composite domain of metallo-dependent hydrolases"/>
    <property type="match status" value="1"/>
</dbReference>
<feature type="compositionally biased region" description="Low complexity" evidence="2">
    <location>
        <begin position="42"/>
        <end position="61"/>
    </location>
</feature>
<dbReference type="InterPro" id="IPR011659">
    <property type="entry name" value="WD40"/>
</dbReference>
<evidence type="ECO:0000256" key="2">
    <source>
        <dbReference type="SAM" id="MobiDB-lite"/>
    </source>
</evidence>
<dbReference type="GO" id="GO:0016810">
    <property type="term" value="F:hydrolase activity, acting on carbon-nitrogen (but not peptide) bonds"/>
    <property type="evidence" value="ECO:0007669"/>
    <property type="project" value="InterPro"/>
</dbReference>
<proteinExistence type="inferred from homology"/>
<dbReference type="EMBL" id="CP062222">
    <property type="protein sequence ID" value="QTC93331.1"/>
    <property type="molecule type" value="Genomic_DNA"/>
</dbReference>
<reference evidence="4" key="1">
    <citation type="submission" date="2020-09" db="EMBL/GenBank/DDBJ databases">
        <title>Brevundimonas sp. LVF2 isolated from a puddle in Goettingen, Germany.</title>
        <authorList>
            <person name="Friedrich I."/>
            <person name="Klassen A."/>
            <person name="Hannes N."/>
            <person name="Schneider D."/>
            <person name="Hertel R."/>
            <person name="Daniel R."/>
        </authorList>
    </citation>
    <scope>NUCLEOTIDE SEQUENCE</scope>
    <source>
        <strain evidence="4">LVF2</strain>
    </source>
</reference>
<comment type="similarity">
    <text evidence="1">Belongs to the TolB family.</text>
</comment>
<feature type="region of interest" description="Disordered" evidence="2">
    <location>
        <begin position="1097"/>
        <end position="1126"/>
    </location>
</feature>
<dbReference type="InterPro" id="IPR011042">
    <property type="entry name" value="6-blade_b-propeller_TolB-like"/>
</dbReference>
<accession>A0A975C3T0</accession>
<feature type="region of interest" description="Disordered" evidence="2">
    <location>
        <begin position="270"/>
        <end position="289"/>
    </location>
</feature>
<evidence type="ECO:0000259" key="3">
    <source>
        <dbReference type="Pfam" id="PF01979"/>
    </source>
</evidence>
<organism evidence="4 5">
    <name type="scientific">Brevundimonas goettingensis</name>
    <dbReference type="NCBI Taxonomy" id="2774190"/>
    <lineage>
        <taxon>Bacteria</taxon>
        <taxon>Pseudomonadati</taxon>
        <taxon>Pseudomonadota</taxon>
        <taxon>Alphaproteobacteria</taxon>
        <taxon>Caulobacterales</taxon>
        <taxon>Caulobacteraceae</taxon>
        <taxon>Brevundimonas</taxon>
    </lineage>
</organism>
<dbReference type="Gene3D" id="1.20.58.520">
    <property type="entry name" value="Amidohydrolase"/>
    <property type="match status" value="1"/>
</dbReference>
<evidence type="ECO:0000313" key="5">
    <source>
        <dbReference type="Proteomes" id="UP000663918"/>
    </source>
</evidence>
<dbReference type="Gene3D" id="3.30.110.90">
    <property type="entry name" value="Amidohydrolase"/>
    <property type="match status" value="1"/>
</dbReference>
<feature type="region of interest" description="Disordered" evidence="2">
    <location>
        <begin position="1"/>
        <end position="75"/>
    </location>
</feature>
<dbReference type="Gene3D" id="3.40.50.10910">
    <property type="entry name" value="Amidohydrolase"/>
    <property type="match status" value="1"/>
</dbReference>
<dbReference type="Pfam" id="PF01979">
    <property type="entry name" value="Amidohydro_1"/>
    <property type="match status" value="1"/>
</dbReference>
<dbReference type="AlphaFoldDB" id="A0A975C3T0"/>
<dbReference type="Gene3D" id="2.30.40.10">
    <property type="entry name" value="Urease, subunit C, domain 1"/>
    <property type="match status" value="1"/>
</dbReference>
<dbReference type="SUPFAM" id="SSF51556">
    <property type="entry name" value="Metallo-dependent hydrolases"/>
    <property type="match status" value="1"/>
</dbReference>
<keyword evidence="5" id="KW-1185">Reference proteome</keyword>
<feature type="compositionally biased region" description="Pro residues" evidence="2">
    <location>
        <begin position="13"/>
        <end position="41"/>
    </location>
</feature>
<gene>
    <name evidence="4" type="ORF">IFJ75_12360</name>
</gene>